<dbReference type="GeneID" id="93440370"/>
<keyword evidence="1" id="KW-0479">Metal-binding</keyword>
<sequence>MSHSNTLPLFERGLGRIKLALKSTFKGAPRPSTACSDGHACWRDDLLQPVGPAIADIRTLGELGYSQSPHASLAVDTITGVAAVHRLFTPECVTILQDICARLEHVAGDSDWIISRRTRGVTARSPFINDMMSSRAFLLAVSRIAGVPLVPYPMLNARSQVNYYYPKPPEQQQQRGMWHTDGTNYVLNIVLTGPASYTGGEFLYHNGTVDTFDALDYRTFETAHLNASGDALFIFGSRLFHGVRPVLSGRRMSLVLSFHCPYFNDDSNRFWHLASDDGIPRTLPNWLALRWALHRSAARHYARLGIEPITFEELRQTGA</sequence>
<gene>
    <name evidence="2" type="ORF">IZU98_01945</name>
</gene>
<accession>A0A2L1W950</accession>
<dbReference type="GO" id="GO:0016491">
    <property type="term" value="F:oxidoreductase activity"/>
    <property type="evidence" value="ECO:0007669"/>
    <property type="project" value="UniProtKB-KW"/>
</dbReference>
<protein>
    <submittedName>
        <fullName evidence="2">2OG-Fe(II) oxygenase</fullName>
    </submittedName>
</protein>
<name>A0A2L1W950_9PSED</name>
<evidence type="ECO:0000313" key="3">
    <source>
        <dbReference type="Proteomes" id="UP000594430"/>
    </source>
</evidence>
<reference evidence="2 3" key="1">
    <citation type="submission" date="2020-11" db="EMBL/GenBank/DDBJ databases">
        <title>Pseudomonas fulva producing VIM-24.</title>
        <authorList>
            <person name="Liu S."/>
        </authorList>
    </citation>
    <scope>NUCLEOTIDE SEQUENCE [LARGE SCALE GENOMIC DNA]</scope>
    <source>
        <strain evidence="2 3">ZDHY414</strain>
    </source>
</reference>
<dbReference type="InterPro" id="IPR005123">
    <property type="entry name" value="Oxoglu/Fe-dep_dioxygenase_dom"/>
</dbReference>
<dbReference type="Proteomes" id="UP000594430">
    <property type="component" value="Chromosome"/>
</dbReference>
<dbReference type="Gene3D" id="2.60.120.620">
    <property type="entry name" value="q2cbj1_9rhob like domain"/>
    <property type="match status" value="1"/>
</dbReference>
<evidence type="ECO:0000256" key="1">
    <source>
        <dbReference type="RuleBase" id="RU003682"/>
    </source>
</evidence>
<dbReference type="RefSeq" id="WP_027913998.1">
    <property type="nucleotide sequence ID" value="NZ_BQIN01000009.1"/>
</dbReference>
<dbReference type="PROSITE" id="PS51471">
    <property type="entry name" value="FE2OG_OXY"/>
    <property type="match status" value="1"/>
</dbReference>
<proteinExistence type="inferred from homology"/>
<dbReference type="EMBL" id="CP064946">
    <property type="protein sequence ID" value="QPH49515.1"/>
    <property type="molecule type" value="Genomic_DNA"/>
</dbReference>
<keyword evidence="1" id="KW-0560">Oxidoreductase</keyword>
<organism evidence="2 3">
    <name type="scientific">Pseudomonas fulva</name>
    <dbReference type="NCBI Taxonomy" id="47880"/>
    <lineage>
        <taxon>Bacteria</taxon>
        <taxon>Pseudomonadati</taxon>
        <taxon>Pseudomonadota</taxon>
        <taxon>Gammaproteobacteria</taxon>
        <taxon>Pseudomonadales</taxon>
        <taxon>Pseudomonadaceae</taxon>
        <taxon>Pseudomonas</taxon>
    </lineage>
</organism>
<dbReference type="GO" id="GO:0046872">
    <property type="term" value="F:metal ion binding"/>
    <property type="evidence" value="ECO:0007669"/>
    <property type="project" value="UniProtKB-KW"/>
</dbReference>
<dbReference type="SUPFAM" id="SSF51197">
    <property type="entry name" value="Clavaminate synthase-like"/>
    <property type="match status" value="1"/>
</dbReference>
<keyword evidence="1" id="KW-0408">Iron</keyword>
<comment type="similarity">
    <text evidence="1">Belongs to the iron/ascorbate-dependent oxidoreductase family.</text>
</comment>
<evidence type="ECO:0000313" key="2">
    <source>
        <dbReference type="EMBL" id="QPH49515.1"/>
    </source>
</evidence>
<dbReference type="AlphaFoldDB" id="A0A2L1W950"/>
<dbReference type="PANTHER" id="PTHR41677">
    <property type="entry name" value="YALI0B19030P"/>
    <property type="match status" value="1"/>
</dbReference>
<dbReference type="PANTHER" id="PTHR41677:SF1">
    <property type="entry name" value="FE2OG DIOXYGENASE DOMAIN-CONTAINING PROTEIN"/>
    <property type="match status" value="1"/>
</dbReference>